<dbReference type="EMBL" id="LCOY01000029">
    <property type="protein sequence ID" value="KKU87395.1"/>
    <property type="molecule type" value="Genomic_DNA"/>
</dbReference>
<dbReference type="Proteomes" id="UP000034739">
    <property type="component" value="Unassembled WGS sequence"/>
</dbReference>
<dbReference type="InterPro" id="IPR036873">
    <property type="entry name" value="Rhodanese-like_dom_sf"/>
</dbReference>
<dbReference type="SUPFAM" id="SSF52821">
    <property type="entry name" value="Rhodanese/Cell cycle control phosphatase"/>
    <property type="match status" value="1"/>
</dbReference>
<evidence type="ECO:0000256" key="1">
    <source>
        <dbReference type="SAM" id="MobiDB-lite"/>
    </source>
</evidence>
<proteinExistence type="predicted"/>
<sequence>MKKKNLLKKQNLKTFLVLVGLVIIGFSLGANQAVVRNILTNPFAALSSPKGETISAKQLAAMLKKKDFILINVHTPYEGEIAGTDTFVPYDQIPANSASLPKDKQAPIILYCKTGRMSGEAIATLKKLGYTNVRHLAGGMDAWQKTGAALMDLSTLENEVVPQAGFELPIAWDDIGPRLIALGVIDVTKFKQAVKLTAEQEEILTKGSDKKIRIDAASSQFVVDMLWALGLAQKSAVYEDGPMGKEYKKDAGNFASTGGWTLARGDAMQYLNKFDIVKLSPEQQKLVGDIAQNVYRPCCGNSTWFPDCNHGMAALAAIELLVAAGVDEKDIYRHVLSLNSFWFADSYLYVATHFARQGIPWASVDAKAVLGKDYSSAQGAGDVSKKVGPLPYKPEQKGGGCGA</sequence>
<reference evidence="3 4" key="1">
    <citation type="journal article" date="2015" name="Nature">
        <title>rRNA introns, odd ribosomes, and small enigmatic genomes across a large radiation of phyla.</title>
        <authorList>
            <person name="Brown C.T."/>
            <person name="Hug L.A."/>
            <person name="Thomas B.C."/>
            <person name="Sharon I."/>
            <person name="Castelle C.J."/>
            <person name="Singh A."/>
            <person name="Wilkins M.J."/>
            <person name="Williams K.H."/>
            <person name="Banfield J.F."/>
        </authorList>
    </citation>
    <scope>NUCLEOTIDE SEQUENCE [LARGE SCALE GENOMIC DNA]</scope>
</reference>
<dbReference type="PANTHER" id="PTHR43031:SF16">
    <property type="entry name" value="OXIDOREDUCTASE"/>
    <property type="match status" value="1"/>
</dbReference>
<protein>
    <recommendedName>
        <fullName evidence="2">Rhodanese domain-containing protein</fullName>
    </recommendedName>
</protein>
<dbReference type="Gene3D" id="3.40.250.10">
    <property type="entry name" value="Rhodanese-like domain"/>
    <property type="match status" value="1"/>
</dbReference>
<evidence type="ECO:0000259" key="2">
    <source>
        <dbReference type="PROSITE" id="PS50206"/>
    </source>
</evidence>
<dbReference type="InterPro" id="IPR001763">
    <property type="entry name" value="Rhodanese-like_dom"/>
</dbReference>
<evidence type="ECO:0000313" key="4">
    <source>
        <dbReference type="Proteomes" id="UP000034739"/>
    </source>
</evidence>
<dbReference type="InterPro" id="IPR050229">
    <property type="entry name" value="GlpE_sulfurtransferase"/>
</dbReference>
<dbReference type="Pfam" id="PF00581">
    <property type="entry name" value="Rhodanese"/>
    <property type="match status" value="1"/>
</dbReference>
<accession>A0A0G1WYU1</accession>
<name>A0A0G1WYU1_9BACT</name>
<organism evidence="3 4">
    <name type="scientific">Candidatus Gottesmanbacteria bacterium GW2011_GWA2_47_9</name>
    <dbReference type="NCBI Taxonomy" id="1618445"/>
    <lineage>
        <taxon>Bacteria</taxon>
        <taxon>Candidatus Gottesmaniibacteriota</taxon>
    </lineage>
</organism>
<feature type="domain" description="Rhodanese" evidence="2">
    <location>
        <begin position="91"/>
        <end position="152"/>
    </location>
</feature>
<gene>
    <name evidence="3" type="ORF">UY16_C0029G0034</name>
</gene>
<dbReference type="CDD" id="cd00158">
    <property type="entry name" value="RHOD"/>
    <property type="match status" value="1"/>
</dbReference>
<dbReference type="AlphaFoldDB" id="A0A0G1WYU1"/>
<feature type="region of interest" description="Disordered" evidence="1">
    <location>
        <begin position="376"/>
        <end position="403"/>
    </location>
</feature>
<dbReference type="SMART" id="SM00450">
    <property type="entry name" value="RHOD"/>
    <property type="match status" value="1"/>
</dbReference>
<comment type="caution">
    <text evidence="3">The sequence shown here is derived from an EMBL/GenBank/DDBJ whole genome shotgun (WGS) entry which is preliminary data.</text>
</comment>
<dbReference type="PANTHER" id="PTHR43031">
    <property type="entry name" value="FAD-DEPENDENT OXIDOREDUCTASE"/>
    <property type="match status" value="1"/>
</dbReference>
<evidence type="ECO:0000313" key="3">
    <source>
        <dbReference type="EMBL" id="KKU87395.1"/>
    </source>
</evidence>
<dbReference type="PROSITE" id="PS50206">
    <property type="entry name" value="RHODANESE_3"/>
    <property type="match status" value="1"/>
</dbReference>